<dbReference type="SUPFAM" id="SSF69255">
    <property type="entry name" value="gp5 N-terminal domain-like"/>
    <property type="match status" value="1"/>
</dbReference>
<evidence type="ECO:0000313" key="2">
    <source>
        <dbReference type="EMBL" id="QDB79390.1"/>
    </source>
</evidence>
<dbReference type="Pfam" id="PF04717">
    <property type="entry name" value="Phage_base_V"/>
    <property type="match status" value="1"/>
</dbReference>
<reference evidence="2 3" key="1">
    <citation type="submission" date="2019-05" db="EMBL/GenBank/DDBJ databases">
        <title>Georgenia *** sp. nov., and Georgenia *** sp. nov., isolated from the intestinal contents of plateau pika (Ochotona curzoniae) in the Qinghai-Tibet plateau of China.</title>
        <authorList>
            <person name="Tian Z."/>
        </authorList>
    </citation>
    <scope>NUCLEOTIDE SEQUENCE [LARGE SCALE GENOMIC DNA]</scope>
    <source>
        <strain evidence="2 3">Z294</strain>
    </source>
</reference>
<protein>
    <recommendedName>
        <fullName evidence="1">Gp5/Type VI secretion system Vgr protein OB-fold domain-containing protein</fullName>
    </recommendedName>
</protein>
<dbReference type="InterPro" id="IPR037026">
    <property type="entry name" value="Vgr_OB-fold_dom_sf"/>
</dbReference>
<dbReference type="InterPro" id="IPR006531">
    <property type="entry name" value="Gp5/Vgr_OB"/>
</dbReference>
<dbReference type="RefSeq" id="WP_139071617.1">
    <property type="nucleotide sequence ID" value="NZ_CP040899.1"/>
</dbReference>
<feature type="domain" description="Gp5/Type VI secretion system Vgr protein OB-fold" evidence="1">
    <location>
        <begin position="24"/>
        <end position="94"/>
    </location>
</feature>
<accession>A0ABX5VRX3</accession>
<dbReference type="EMBL" id="CP040899">
    <property type="protein sequence ID" value="QDB79390.1"/>
    <property type="molecule type" value="Genomic_DNA"/>
</dbReference>
<evidence type="ECO:0000259" key="1">
    <source>
        <dbReference type="Pfam" id="PF04717"/>
    </source>
</evidence>
<dbReference type="Proteomes" id="UP000313948">
    <property type="component" value="Chromosome"/>
</dbReference>
<gene>
    <name evidence="2" type="ORF">FE251_08415</name>
</gene>
<proteinExistence type="predicted"/>
<evidence type="ECO:0000313" key="3">
    <source>
        <dbReference type="Proteomes" id="UP000313948"/>
    </source>
</evidence>
<sequence>MPSATEPSPETEVPTGDTFTIAVAEVVSAFDSLSCGRVQIDVPWLRDMRPWARVALPGAGAGRGLYSLPHPGDTVLVAFNRNDATDCYVVGGLWNNVDPPPRRGPVDPVTRVSVLSEVGHEIDMDDVAQTITVTTSTGMSLTLGPTGIKLATRSDTAVIEATAVGDVTVTAKKSITLDAPTVTVSGTTKVSITSPTKVAVDGGTSCTVKAARIGLN</sequence>
<organism evidence="2 3">
    <name type="scientific">Georgenia wutianyii</name>
    <dbReference type="NCBI Taxonomy" id="2585135"/>
    <lineage>
        <taxon>Bacteria</taxon>
        <taxon>Bacillati</taxon>
        <taxon>Actinomycetota</taxon>
        <taxon>Actinomycetes</taxon>
        <taxon>Micrococcales</taxon>
        <taxon>Bogoriellaceae</taxon>
        <taxon>Georgenia</taxon>
    </lineage>
</organism>
<keyword evidence="3" id="KW-1185">Reference proteome</keyword>
<dbReference type="Gene3D" id="2.40.50.230">
    <property type="entry name" value="Gp5 N-terminal domain"/>
    <property type="match status" value="1"/>
</dbReference>
<name>A0ABX5VRX3_9MICO</name>